<dbReference type="InterPro" id="IPR051553">
    <property type="entry name" value="Ran_GTPase-activating"/>
</dbReference>
<dbReference type="Gene3D" id="2.130.10.30">
    <property type="entry name" value="Regulator of chromosome condensation 1/beta-lactamase-inhibitor protein II"/>
    <property type="match status" value="2"/>
</dbReference>
<dbReference type="EMBL" id="JBHSEP010000012">
    <property type="protein sequence ID" value="MFC4599938.1"/>
    <property type="molecule type" value="Genomic_DNA"/>
</dbReference>
<evidence type="ECO:0000256" key="1">
    <source>
        <dbReference type="SAM" id="SignalP"/>
    </source>
</evidence>
<sequence>MLLAIGLSLAFSVQAVAATASGGDVEQAASPITVSASAYHSVVKTSKGDVWYWGGIADVIDGKHTFRDNTPWLVQEMEDVVDIESFRQQEILLKRDGTVWEWGPEYKLNSSENHDGKTVFPSPTQIIGLSEIVKISASSIASAIDKEGSVWVWLPDRYFSGPHKLENIDDAQEISANANGEIHILRKNGTVWKWSGYVETKANGDYIASQVRGLKEVIALSSGNGKQNFAIKKDGSVWGWGANIVGIFHSPVTKETEKIEVPVRVPSLRNVSSIVTGLYGTLVLKKDGTLWILGYDVGANGSLIDRGSEPRRIEGLNKVVSAAVGYEHSVAVTEDGKVWAWGSNAAGQLGDGSFKGSTTPIAVNLQ</sequence>
<keyword evidence="3" id="KW-1185">Reference proteome</keyword>
<dbReference type="RefSeq" id="WP_378098609.1">
    <property type="nucleotide sequence ID" value="NZ_JBHSEP010000012.1"/>
</dbReference>
<dbReference type="Pfam" id="PF13540">
    <property type="entry name" value="RCC1_2"/>
    <property type="match status" value="1"/>
</dbReference>
<gene>
    <name evidence="2" type="ORF">ACFO3S_16910</name>
</gene>
<organism evidence="2 3">
    <name type="scientific">Cohnella hongkongensis</name>
    <dbReference type="NCBI Taxonomy" id="178337"/>
    <lineage>
        <taxon>Bacteria</taxon>
        <taxon>Bacillati</taxon>
        <taxon>Bacillota</taxon>
        <taxon>Bacilli</taxon>
        <taxon>Bacillales</taxon>
        <taxon>Paenibacillaceae</taxon>
        <taxon>Cohnella</taxon>
    </lineage>
</organism>
<feature type="chain" id="PRO_5045102316" evidence="1">
    <location>
        <begin position="18"/>
        <end position="366"/>
    </location>
</feature>
<name>A0ABV9FFF4_9BACL</name>
<feature type="signal peptide" evidence="1">
    <location>
        <begin position="1"/>
        <end position="17"/>
    </location>
</feature>
<proteinExistence type="predicted"/>
<dbReference type="PANTHER" id="PTHR45982">
    <property type="entry name" value="REGULATOR OF CHROMOSOME CONDENSATION"/>
    <property type="match status" value="1"/>
</dbReference>
<dbReference type="Proteomes" id="UP001596028">
    <property type="component" value="Unassembled WGS sequence"/>
</dbReference>
<dbReference type="PROSITE" id="PS50012">
    <property type="entry name" value="RCC1_3"/>
    <property type="match status" value="3"/>
</dbReference>
<dbReference type="PANTHER" id="PTHR45982:SF1">
    <property type="entry name" value="REGULATOR OF CHROMOSOME CONDENSATION"/>
    <property type="match status" value="1"/>
</dbReference>
<dbReference type="SUPFAM" id="SSF50985">
    <property type="entry name" value="RCC1/BLIP-II"/>
    <property type="match status" value="1"/>
</dbReference>
<keyword evidence="1" id="KW-0732">Signal</keyword>
<protein>
    <submittedName>
        <fullName evidence="2">RCC1 domain-containing protein</fullName>
    </submittedName>
</protein>
<dbReference type="InterPro" id="IPR009091">
    <property type="entry name" value="RCC1/BLIP-II"/>
</dbReference>
<comment type="caution">
    <text evidence="2">The sequence shown here is derived from an EMBL/GenBank/DDBJ whole genome shotgun (WGS) entry which is preliminary data.</text>
</comment>
<evidence type="ECO:0000313" key="3">
    <source>
        <dbReference type="Proteomes" id="UP001596028"/>
    </source>
</evidence>
<dbReference type="InterPro" id="IPR000408">
    <property type="entry name" value="Reg_chr_condens"/>
</dbReference>
<accession>A0ABV9FFF4</accession>
<reference evidence="3" key="1">
    <citation type="journal article" date="2019" name="Int. J. Syst. Evol. Microbiol.">
        <title>The Global Catalogue of Microorganisms (GCM) 10K type strain sequencing project: providing services to taxonomists for standard genome sequencing and annotation.</title>
        <authorList>
            <consortium name="The Broad Institute Genomics Platform"/>
            <consortium name="The Broad Institute Genome Sequencing Center for Infectious Disease"/>
            <person name="Wu L."/>
            <person name="Ma J."/>
        </authorList>
    </citation>
    <scope>NUCLEOTIDE SEQUENCE [LARGE SCALE GENOMIC DNA]</scope>
    <source>
        <strain evidence="3">CCUG 49571</strain>
    </source>
</reference>
<evidence type="ECO:0000313" key="2">
    <source>
        <dbReference type="EMBL" id="MFC4599938.1"/>
    </source>
</evidence>